<dbReference type="InterPro" id="IPR016169">
    <property type="entry name" value="FAD-bd_PCMH_sub2"/>
</dbReference>
<dbReference type="InterPro" id="IPR051264">
    <property type="entry name" value="FAD-oxidored/transferase_4"/>
</dbReference>
<dbReference type="Gene3D" id="3.30.465.10">
    <property type="match status" value="1"/>
</dbReference>
<proteinExistence type="predicted"/>
<dbReference type="InterPro" id="IPR006094">
    <property type="entry name" value="Oxid_FAD_bind_N"/>
</dbReference>
<dbReference type="HOGENOM" id="CLU_436538_0_0_11"/>
<evidence type="ECO:0000313" key="7">
    <source>
        <dbReference type="EMBL" id="EFL29822.1"/>
    </source>
</evidence>
<feature type="region of interest" description="Disordered" evidence="5">
    <location>
        <begin position="377"/>
        <end position="456"/>
    </location>
</feature>
<evidence type="ECO:0000256" key="3">
    <source>
        <dbReference type="ARBA" id="ARBA00022827"/>
    </source>
</evidence>
<dbReference type="STRING" id="591159.SSQG_00341"/>
<dbReference type="Pfam" id="PF01565">
    <property type="entry name" value="FAD_binding_4"/>
    <property type="match status" value="1"/>
</dbReference>
<evidence type="ECO:0000256" key="1">
    <source>
        <dbReference type="ARBA" id="ARBA00001974"/>
    </source>
</evidence>
<dbReference type="Proteomes" id="UP000004184">
    <property type="component" value="Unassembled WGS sequence"/>
</dbReference>
<dbReference type="Gene3D" id="3.40.462.10">
    <property type="entry name" value="FAD-linked oxidases, C-terminal domain"/>
    <property type="match status" value="1"/>
</dbReference>
<evidence type="ECO:0000256" key="5">
    <source>
        <dbReference type="SAM" id="MobiDB-lite"/>
    </source>
</evidence>
<dbReference type="GO" id="GO:0071949">
    <property type="term" value="F:FAD binding"/>
    <property type="evidence" value="ECO:0007669"/>
    <property type="project" value="InterPro"/>
</dbReference>
<keyword evidence="3" id="KW-0274">FAD</keyword>
<accession>D9X670</accession>
<feature type="compositionally biased region" description="Low complexity" evidence="5">
    <location>
        <begin position="1"/>
        <end position="20"/>
    </location>
</feature>
<dbReference type="EMBL" id="GG657757">
    <property type="protein sequence ID" value="EFL29822.1"/>
    <property type="molecule type" value="Genomic_DNA"/>
</dbReference>
<dbReference type="GO" id="GO:0016491">
    <property type="term" value="F:oxidoreductase activity"/>
    <property type="evidence" value="ECO:0007669"/>
    <property type="project" value="UniProtKB-KW"/>
</dbReference>
<evidence type="ECO:0000256" key="4">
    <source>
        <dbReference type="ARBA" id="ARBA00023002"/>
    </source>
</evidence>
<feature type="non-terminal residue" evidence="7">
    <location>
        <position position="627"/>
    </location>
</feature>
<keyword evidence="4" id="KW-0560">Oxidoreductase</keyword>
<feature type="compositionally biased region" description="Gly residues" evidence="5">
    <location>
        <begin position="383"/>
        <end position="392"/>
    </location>
</feature>
<dbReference type="Gene3D" id="3.30.43.10">
    <property type="entry name" value="Uridine Diphospho-n-acetylenolpyruvylglucosamine Reductase, domain 2"/>
    <property type="match status" value="1"/>
</dbReference>
<sequence length="627" mass="64895">MGVSLSSGTDTRGTSGSGRRIPTDSLTRVNTFDRNTSRVNGPLAWLHVTTGSVSNFPSNDPRWTRRGFLLTAATLAAVPGLPADPAVAAAELPDFPADVALYRSAYRNWVGEITADGLWACAPAGPEQVVDVVNWAWRHGWRVRARGASHGWSPLTVTEGTPAGAPVLLVDTAPHLTGLALESPTSVRAGTGVTMEALLTCLEEHGLGVTATPAPGVLTLGGALAVDAHGTAVPARGEQRPAGHTYGSLSNLVLSLTAVVWDSRTGAYALRTFHRDEADCAALLTHLGRSLVTEVVLRVGANTSLRCVSRTDIPAGELFAAPGSGDRRSFASFLDEAGRVEAIWFAFTEHPWLKVWSVSPTLAADVAARAAPVQLPVLRQHPGPGGGAGGPDDVGRRLVPGSAARDGAVRRGRARAGDDGLRRSVGTVQEHAAVSEAEHSAGPRRRLRGAHLAGPGAAGRLRVRRVLPGAADGVRGPGQLPGQRLGGDPGDRSGRPGRRRGGRGPPAPAVRAPPARRPPRVGHGGVAGRPDAAGHAGRGGVPARDRAVPAAHLRRRLRPDPGGVVQGLGVHGRRGVERRGGAEDGGARRRRHGGVGRGGRGAGPARPAPRVRQRLPGQAVRPGAQGL</sequence>
<name>D9X670_STRVT</name>
<dbReference type="GO" id="GO:0022904">
    <property type="term" value="P:respiratory electron transport chain"/>
    <property type="evidence" value="ECO:0007669"/>
    <property type="project" value="TreeGrafter"/>
</dbReference>
<dbReference type="Pfam" id="PF09129">
    <property type="entry name" value="Chol_subst-bind"/>
    <property type="match status" value="1"/>
</dbReference>
<protein>
    <submittedName>
        <fullName evidence="7">Cholesterol oxidase</fullName>
    </submittedName>
</protein>
<keyword evidence="2" id="KW-0285">Flavoprotein</keyword>
<feature type="region of interest" description="Disordered" evidence="5">
    <location>
        <begin position="469"/>
        <end position="627"/>
    </location>
</feature>
<feature type="region of interest" description="Disordered" evidence="5">
    <location>
        <begin position="1"/>
        <end position="24"/>
    </location>
</feature>
<feature type="compositionally biased region" description="Basic and acidic residues" evidence="5">
    <location>
        <begin position="574"/>
        <end position="587"/>
    </location>
</feature>
<evidence type="ECO:0000313" key="8">
    <source>
        <dbReference type="Proteomes" id="UP000004184"/>
    </source>
</evidence>
<comment type="cofactor">
    <cofactor evidence="1">
        <name>FAD</name>
        <dbReference type="ChEBI" id="CHEBI:57692"/>
    </cofactor>
</comment>
<dbReference type="PANTHER" id="PTHR43716:SF1">
    <property type="entry name" value="D-2-HYDROXYGLUTARATE DEHYDROGENASE, MITOCHONDRIAL"/>
    <property type="match status" value="1"/>
</dbReference>
<dbReference type="InterPro" id="IPR015213">
    <property type="entry name" value="Cholesterol_OX_subst-bd"/>
</dbReference>
<dbReference type="PANTHER" id="PTHR43716">
    <property type="entry name" value="D-2-HYDROXYGLUTARATE DEHYDROGENASE, MITOCHONDRIAL"/>
    <property type="match status" value="1"/>
</dbReference>
<evidence type="ECO:0000259" key="6">
    <source>
        <dbReference type="PROSITE" id="PS51387"/>
    </source>
</evidence>
<dbReference type="InterPro" id="IPR016170">
    <property type="entry name" value="Cytok_DH_C_sf"/>
</dbReference>
<gene>
    <name evidence="7" type="ORF">SSQG_00341</name>
</gene>
<dbReference type="InterPro" id="IPR036318">
    <property type="entry name" value="FAD-bd_PCMH-like_sf"/>
</dbReference>
<dbReference type="SUPFAM" id="SSF56176">
    <property type="entry name" value="FAD-binding/transporter-associated domain-like"/>
    <property type="match status" value="1"/>
</dbReference>
<feature type="domain" description="FAD-binding PCMH-type" evidence="6">
    <location>
        <begin position="112"/>
        <end position="302"/>
    </location>
</feature>
<dbReference type="SUPFAM" id="SSF55103">
    <property type="entry name" value="FAD-linked oxidases, C-terminal domain"/>
    <property type="match status" value="1"/>
</dbReference>
<keyword evidence="8" id="KW-1185">Reference proteome</keyword>
<organism evidence="7 8">
    <name type="scientific">Streptomyces viridochromogenes (strain DSM 40736 / JCM 4977 / BCRC 1201 / Tue 494)</name>
    <dbReference type="NCBI Taxonomy" id="591159"/>
    <lineage>
        <taxon>Bacteria</taxon>
        <taxon>Bacillati</taxon>
        <taxon>Actinomycetota</taxon>
        <taxon>Actinomycetes</taxon>
        <taxon>Kitasatosporales</taxon>
        <taxon>Streptomycetaceae</taxon>
        <taxon>Streptomyces</taxon>
    </lineage>
</organism>
<dbReference type="PROSITE" id="PS51387">
    <property type="entry name" value="FAD_PCMH"/>
    <property type="match status" value="1"/>
</dbReference>
<dbReference type="AlphaFoldDB" id="D9X670"/>
<reference evidence="8" key="1">
    <citation type="submission" date="2009-02" db="EMBL/GenBank/DDBJ databases">
        <title>Annotation of Streptomyces viridochromogenes strain DSM 40736.</title>
        <authorList>
            <consortium name="The Broad Institute Genome Sequencing Platform"/>
            <consortium name="Broad Institute Microbial Sequencing Center"/>
            <person name="Fischbach M."/>
            <person name="Godfrey P."/>
            <person name="Ward D."/>
            <person name="Young S."/>
            <person name="Zeng Q."/>
            <person name="Koehrsen M."/>
            <person name="Alvarado L."/>
            <person name="Berlin A.M."/>
            <person name="Bochicchio J."/>
            <person name="Borenstein D."/>
            <person name="Chapman S.B."/>
            <person name="Chen Z."/>
            <person name="Engels R."/>
            <person name="Freedman E."/>
            <person name="Gellesch M."/>
            <person name="Goldberg J."/>
            <person name="Griggs A."/>
            <person name="Gujja S."/>
            <person name="Heilman E.R."/>
            <person name="Heiman D.I."/>
            <person name="Hepburn T.A."/>
            <person name="Howarth C."/>
            <person name="Jen D."/>
            <person name="Larson L."/>
            <person name="Lewis B."/>
            <person name="Mehta T."/>
            <person name="Park D."/>
            <person name="Pearson M."/>
            <person name="Richards J."/>
            <person name="Roberts A."/>
            <person name="Saif S."/>
            <person name="Shea T.D."/>
            <person name="Shenoy N."/>
            <person name="Sisk P."/>
            <person name="Stolte C."/>
            <person name="Sykes S.N."/>
            <person name="Thomson T."/>
            <person name="Walk T."/>
            <person name="White J."/>
            <person name="Yandava C."/>
            <person name="Straight P."/>
            <person name="Clardy J."/>
            <person name="Hung D."/>
            <person name="Kolter R."/>
            <person name="Mekalanos J."/>
            <person name="Walker S."/>
            <person name="Walsh C.T."/>
            <person name="Wieland-Brown L.C."/>
            <person name="Haas B."/>
            <person name="Nusbaum C."/>
            <person name="Birren B."/>
        </authorList>
    </citation>
    <scope>NUCLEOTIDE SEQUENCE [LARGE SCALE GENOMIC DNA]</scope>
    <source>
        <strain evidence="8">DSM 40736 / JCM 4977 / BCRC 1201 / Tue 494</strain>
    </source>
</reference>
<dbReference type="InterPro" id="IPR016166">
    <property type="entry name" value="FAD-bd_PCMH"/>
</dbReference>
<dbReference type="InterPro" id="IPR016167">
    <property type="entry name" value="FAD-bd_PCMH_sub1"/>
</dbReference>
<dbReference type="InterPro" id="IPR016164">
    <property type="entry name" value="FAD-linked_Oxase-like_C"/>
</dbReference>
<evidence type="ECO:0000256" key="2">
    <source>
        <dbReference type="ARBA" id="ARBA00022630"/>
    </source>
</evidence>